<sequence length="228" mass="25209">MFQKILDITYHANIFYYLYVYFLIYFTKLVNEVMMLRYIGVLLGLLLILTACSADTETIYEADIKNKDLDIIGKAKFQTDPGGVKLTVNLEGLSPGFHGIHLHEFPKCEPPTFESAGNHWSNQGDKKHGLMNPDGHHIGDMTNLKVDGDGTATFEYVIEDATLQDGKGSIFKDEGKALIIHSGQDDGVSQPAGNSGERIACAEIIKGKQRSDGQNPGDQVEKEAEEKE</sequence>
<dbReference type="PROSITE" id="PS00332">
    <property type="entry name" value="SOD_CU_ZN_2"/>
    <property type="match status" value="1"/>
</dbReference>
<evidence type="ECO:0000313" key="8">
    <source>
        <dbReference type="Proteomes" id="UP000297975"/>
    </source>
</evidence>
<keyword evidence="3" id="KW-0479">Metal-binding</keyword>
<protein>
    <recommendedName>
        <fullName evidence="3">Superoxide dismutase [Cu-Zn]</fullName>
        <ecNumber evidence="3">1.15.1.1</ecNumber>
    </recommendedName>
</protein>
<evidence type="ECO:0000256" key="3">
    <source>
        <dbReference type="RuleBase" id="RU000393"/>
    </source>
</evidence>
<dbReference type="InterPro" id="IPR018152">
    <property type="entry name" value="SOD_Cu/Zn_BS"/>
</dbReference>
<comment type="caution">
    <text evidence="7">The sequence shown here is derived from an EMBL/GenBank/DDBJ whole genome shotgun (WGS) entry which is preliminary data.</text>
</comment>
<keyword evidence="3" id="KW-0560">Oxidoreductase</keyword>
<dbReference type="Gene3D" id="2.60.40.200">
    <property type="entry name" value="Superoxide dismutase, copper/zinc binding domain"/>
    <property type="match status" value="1"/>
</dbReference>
<dbReference type="Pfam" id="PF00080">
    <property type="entry name" value="Sod_Cu"/>
    <property type="match status" value="1"/>
</dbReference>
<dbReference type="GO" id="GO:0004784">
    <property type="term" value="F:superoxide dismutase activity"/>
    <property type="evidence" value="ECO:0007669"/>
    <property type="project" value="UniProtKB-EC"/>
</dbReference>
<keyword evidence="3" id="KW-0186">Copper</keyword>
<dbReference type="EC" id="1.15.1.1" evidence="3"/>
<evidence type="ECO:0000256" key="5">
    <source>
        <dbReference type="SAM" id="Phobius"/>
    </source>
</evidence>
<dbReference type="EMBL" id="SOPW01000022">
    <property type="protein sequence ID" value="TFB13774.1"/>
    <property type="molecule type" value="Genomic_DNA"/>
</dbReference>
<reference evidence="7 8" key="1">
    <citation type="submission" date="2019-03" db="EMBL/GenBank/DDBJ databases">
        <authorList>
            <person name="He R.-H."/>
        </authorList>
    </citation>
    <scope>NUCLEOTIDE SEQUENCE [LARGE SCALE GENOMIC DNA]</scope>
    <source>
        <strain evidence="8">SH 714</strain>
    </source>
</reference>
<comment type="catalytic activity">
    <reaction evidence="3">
        <text>2 superoxide + 2 H(+) = H2O2 + O2</text>
        <dbReference type="Rhea" id="RHEA:20696"/>
        <dbReference type="ChEBI" id="CHEBI:15378"/>
        <dbReference type="ChEBI" id="CHEBI:15379"/>
        <dbReference type="ChEBI" id="CHEBI:16240"/>
        <dbReference type="ChEBI" id="CHEBI:18421"/>
        <dbReference type="EC" id="1.15.1.1"/>
    </reaction>
</comment>
<dbReference type="Proteomes" id="UP000297975">
    <property type="component" value="Unassembled WGS sequence"/>
</dbReference>
<evidence type="ECO:0000256" key="4">
    <source>
        <dbReference type="SAM" id="MobiDB-lite"/>
    </source>
</evidence>
<evidence type="ECO:0000259" key="6">
    <source>
        <dbReference type="Pfam" id="PF00080"/>
    </source>
</evidence>
<dbReference type="OrthoDB" id="9792957at2"/>
<evidence type="ECO:0000256" key="2">
    <source>
        <dbReference type="ARBA" id="ARBA00024900"/>
    </source>
</evidence>
<dbReference type="SUPFAM" id="SSF49329">
    <property type="entry name" value="Cu,Zn superoxide dismutase-like"/>
    <property type="match status" value="1"/>
</dbReference>
<comment type="cofactor">
    <cofactor evidence="3">
        <name>Cu cation</name>
        <dbReference type="ChEBI" id="CHEBI:23378"/>
    </cofactor>
    <text evidence="3">Binds 1 copper ion per subunit.</text>
</comment>
<evidence type="ECO:0000313" key="7">
    <source>
        <dbReference type="EMBL" id="TFB13774.1"/>
    </source>
</evidence>
<dbReference type="InterPro" id="IPR001424">
    <property type="entry name" value="SOD_Cu_Zn_dom"/>
</dbReference>
<evidence type="ECO:0000256" key="1">
    <source>
        <dbReference type="ARBA" id="ARBA00010457"/>
    </source>
</evidence>
<dbReference type="InterPro" id="IPR024134">
    <property type="entry name" value="SOD_Cu/Zn_/chaperone"/>
</dbReference>
<keyword evidence="3" id="KW-0862">Zinc</keyword>
<dbReference type="InterPro" id="IPR036423">
    <property type="entry name" value="SOD-like_Cu/Zn_dom_sf"/>
</dbReference>
<keyword evidence="5" id="KW-0472">Membrane</keyword>
<keyword evidence="8" id="KW-1185">Reference proteome</keyword>
<dbReference type="CDD" id="cd00305">
    <property type="entry name" value="Cu-Zn_Superoxide_Dismutase"/>
    <property type="match status" value="1"/>
</dbReference>
<dbReference type="AlphaFoldDB" id="A0A4Y8IFC1"/>
<comment type="cofactor">
    <cofactor evidence="3">
        <name>Zn(2+)</name>
        <dbReference type="ChEBI" id="CHEBI:29105"/>
    </cofactor>
    <text evidence="3">Binds 1 zinc ion per subunit.</text>
</comment>
<feature type="domain" description="Superoxide dismutase copper/zinc binding" evidence="6">
    <location>
        <begin position="72"/>
        <end position="204"/>
    </location>
</feature>
<accession>A0A4Y8IFC1</accession>
<dbReference type="PANTHER" id="PTHR10003">
    <property type="entry name" value="SUPEROXIDE DISMUTASE CU-ZN -RELATED"/>
    <property type="match status" value="1"/>
</dbReference>
<feature type="transmembrane region" description="Helical" evidence="5">
    <location>
        <begin position="12"/>
        <end position="30"/>
    </location>
</feature>
<gene>
    <name evidence="7" type="ORF">E3U55_15325</name>
</gene>
<keyword evidence="5" id="KW-1133">Transmembrane helix</keyword>
<name>A0A4Y8IFC1_9BACI</name>
<proteinExistence type="inferred from homology"/>
<comment type="similarity">
    <text evidence="1 3">Belongs to the Cu-Zn superoxide dismutase family.</text>
</comment>
<feature type="region of interest" description="Disordered" evidence="4">
    <location>
        <begin position="205"/>
        <end position="228"/>
    </location>
</feature>
<feature type="compositionally biased region" description="Basic and acidic residues" evidence="4">
    <location>
        <begin position="219"/>
        <end position="228"/>
    </location>
</feature>
<dbReference type="GO" id="GO:0005507">
    <property type="term" value="F:copper ion binding"/>
    <property type="evidence" value="ECO:0007669"/>
    <property type="project" value="InterPro"/>
</dbReference>
<keyword evidence="5" id="KW-0812">Transmembrane</keyword>
<organism evidence="7 8">
    <name type="scientific">Filobacillus milosensis</name>
    <dbReference type="NCBI Taxonomy" id="94137"/>
    <lineage>
        <taxon>Bacteria</taxon>
        <taxon>Bacillati</taxon>
        <taxon>Bacillota</taxon>
        <taxon>Bacilli</taxon>
        <taxon>Bacillales</taxon>
        <taxon>Bacillaceae</taxon>
        <taxon>Filobacillus</taxon>
    </lineage>
</organism>
<comment type="function">
    <text evidence="2">Destroys radicals which are normally produced within the cells and which are toxic to biological systems. May play a role in favoring mycobacterial survival in phagocytes.</text>
</comment>